<reference evidence="1" key="1">
    <citation type="submission" date="2022-01" db="EMBL/GenBank/DDBJ databases">
        <authorList>
            <person name="Braso-Vives M."/>
        </authorList>
    </citation>
    <scope>NUCLEOTIDE SEQUENCE</scope>
</reference>
<gene>
    <name evidence="1" type="primary">BBS12</name>
    <name evidence="1" type="ORF">BLAG_LOCUS20675</name>
</gene>
<evidence type="ECO:0000313" key="2">
    <source>
        <dbReference type="Proteomes" id="UP000838412"/>
    </source>
</evidence>
<proteinExistence type="predicted"/>
<dbReference type="SUPFAM" id="SSF48592">
    <property type="entry name" value="GroEL equatorial domain-like"/>
    <property type="match status" value="1"/>
</dbReference>
<protein>
    <submittedName>
        <fullName evidence="1">BBS12 protein</fullName>
    </submittedName>
</protein>
<dbReference type="AlphaFoldDB" id="A0A8K0A1K8"/>
<dbReference type="InterPro" id="IPR002423">
    <property type="entry name" value="Cpn60/GroEL/TCP-1"/>
</dbReference>
<dbReference type="PANTHER" id="PTHR46883:SF1">
    <property type="entry name" value="BARDET-BIEDL SYNDROME 12 PROTEIN"/>
    <property type="match status" value="1"/>
</dbReference>
<name>A0A8K0A1K8_BRALA</name>
<dbReference type="GO" id="GO:0005524">
    <property type="term" value="F:ATP binding"/>
    <property type="evidence" value="ECO:0007669"/>
    <property type="project" value="InterPro"/>
</dbReference>
<dbReference type="EMBL" id="OV696691">
    <property type="protein sequence ID" value="CAH1267247.1"/>
    <property type="molecule type" value="Genomic_DNA"/>
</dbReference>
<dbReference type="OrthoDB" id="10037098at2759"/>
<keyword evidence="2" id="KW-1185">Reference proteome</keyword>
<sequence length="485" mass="52709">MRCTSVYRHCGIAEWSSALGYQCCMEFGTRLPVLNARQSGGARSRVMSKVIQHWLPSAETAVSTGTEFAIMASLSGNPNGLEVLMAVASCAQSLLGPHRTLKCIVEDDSDPEGSVLVSTAPELLSNLNMDHPVGQLLNSACQSHHRTYGTGSTTLVCMAGFLARAARHCVRMGVPVSAVCHCLEEGVSTTSQDVGAMTSVGLLEDHTFQSDKGASVLIKIGTPGRTWSVVLCSLTKAELHDVEQHFWSCLNRLKNVLSERKVLPGGGSPELTCIRCLRDTTGADLPLASFHPRSWLSSCFHQFRLVVFSSLAESFEQYLLSVMVNSGQFSSQHHARAELESLLEGKQENNVSSERVLDRTSKTASNELESFSLHQPVSVCINQSTMREMPMKEDARLYSGGKVGTQFLPKPVEEGKLEESRSEMQTSSVCCGSLSMDAGTDIDGEVLDCMCKLEAWRSAASLVQLVLRTDAEIINGAEDDFYKVL</sequence>
<accession>A0A8K0A1K8</accession>
<dbReference type="InterPro" id="IPR042984">
    <property type="entry name" value="BBS12"/>
</dbReference>
<dbReference type="Proteomes" id="UP000838412">
    <property type="component" value="Chromosome 6"/>
</dbReference>
<dbReference type="GO" id="GO:0045494">
    <property type="term" value="P:photoreceptor cell maintenance"/>
    <property type="evidence" value="ECO:0007669"/>
    <property type="project" value="TreeGrafter"/>
</dbReference>
<dbReference type="InterPro" id="IPR027413">
    <property type="entry name" value="GROEL-like_equatorial_sf"/>
</dbReference>
<dbReference type="GO" id="GO:0051131">
    <property type="term" value="P:chaperone-mediated protein complex assembly"/>
    <property type="evidence" value="ECO:0007669"/>
    <property type="project" value="InterPro"/>
</dbReference>
<dbReference type="Pfam" id="PF00118">
    <property type="entry name" value="Cpn60_TCP1"/>
    <property type="match status" value="1"/>
</dbReference>
<evidence type="ECO:0000313" key="1">
    <source>
        <dbReference type="EMBL" id="CAH1267247.1"/>
    </source>
</evidence>
<dbReference type="Gene3D" id="1.10.560.10">
    <property type="entry name" value="GroEL-like equatorial domain"/>
    <property type="match status" value="1"/>
</dbReference>
<dbReference type="PANTHER" id="PTHR46883">
    <property type="entry name" value="BARDET-BIEDL SYNDROME 12 PROTEIN"/>
    <property type="match status" value="1"/>
</dbReference>
<organism evidence="1 2">
    <name type="scientific">Branchiostoma lanceolatum</name>
    <name type="common">Common lancelet</name>
    <name type="synonym">Amphioxus lanceolatum</name>
    <dbReference type="NCBI Taxonomy" id="7740"/>
    <lineage>
        <taxon>Eukaryota</taxon>
        <taxon>Metazoa</taxon>
        <taxon>Chordata</taxon>
        <taxon>Cephalochordata</taxon>
        <taxon>Leptocardii</taxon>
        <taxon>Amphioxiformes</taxon>
        <taxon>Branchiostomatidae</taxon>
        <taxon>Branchiostoma</taxon>
    </lineage>
</organism>